<sequence>MYSSGRVDELMFLLEGHREDGTNGQDKTCVGAATSGNTVASFVKTACGTENNYDIAEKTSDIGQAAADLSEENTDPEATAGSNCKITADLVSDYDSHETALPLLGGLLTIHNGGGFKSGQTIKTAATTNKLISALKNKGAGVAESLKTVTSAAPTNKQELKTLLASKGERAKLQAANDEYNNWKPGANLEDFDAHIQKVFGAEDGKDSAYAIAREGISIEVPHGAGKTESKQLYSMQPKDLMAALIGTIAELQTAAAKKPACPDHQQKNAASDALCSKIKDANGMQQQAFLQL</sequence>
<organism evidence="1">
    <name type="scientific">Trypanosoma brucei</name>
    <dbReference type="NCBI Taxonomy" id="5691"/>
    <lineage>
        <taxon>Eukaryota</taxon>
        <taxon>Discoba</taxon>
        <taxon>Euglenozoa</taxon>
        <taxon>Kinetoplastea</taxon>
        <taxon>Metakinetoplastina</taxon>
        <taxon>Trypanosomatida</taxon>
        <taxon>Trypanosomatidae</taxon>
        <taxon>Trypanosoma</taxon>
    </lineage>
</organism>
<name>A0A1V0FZ57_9TRYP</name>
<protein>
    <submittedName>
        <fullName evidence="1">Variant surface glycoprotein</fullName>
    </submittedName>
</protein>
<dbReference type="SUPFAM" id="SSF58087">
    <property type="entry name" value="Variant surface glycoprotein (N-terminal domain)"/>
    <property type="match status" value="1"/>
</dbReference>
<accession>A0A1V0FZ57</accession>
<dbReference type="VEuPathDB" id="TriTrypDB:Tb427_000143700"/>
<proteinExistence type="predicted"/>
<evidence type="ECO:0000313" key="1">
    <source>
        <dbReference type="EMBL" id="ARB50854.1"/>
    </source>
</evidence>
<dbReference type="EMBL" id="KY404603">
    <property type="protein sequence ID" value="ARB50854.1"/>
    <property type="molecule type" value="Genomic_DNA"/>
</dbReference>
<dbReference type="VEuPathDB" id="TriTrypDB:Tb1125.Tb11.v5.0142"/>
<reference evidence="1" key="1">
    <citation type="submission" date="2016-12" db="EMBL/GenBank/DDBJ databases">
        <title>Extending the VSGnome of Trypanosoma brucei strain TREU927.</title>
        <authorList>
            <person name="Cross G.A."/>
        </authorList>
    </citation>
    <scope>NUCLEOTIDE SEQUENCE</scope>
    <source>
        <strain evidence="1">Tb927.99.1710</strain>
    </source>
</reference>
<dbReference type="AlphaFoldDB" id="A0A1V0FZ57"/>